<keyword evidence="1" id="KW-0472">Membrane</keyword>
<comment type="caution">
    <text evidence="2">The sequence shown here is derived from an EMBL/GenBank/DDBJ whole genome shotgun (WGS) entry which is preliminary data.</text>
</comment>
<reference evidence="2 3" key="1">
    <citation type="submission" date="2020-08" db="EMBL/GenBank/DDBJ databases">
        <title>Genome public.</title>
        <authorList>
            <person name="Liu C."/>
            <person name="Sun Q."/>
        </authorList>
    </citation>
    <scope>NUCLEOTIDE SEQUENCE [LARGE SCALE GENOMIC DNA]</scope>
    <source>
        <strain evidence="2 3">NSJ-71</strain>
    </source>
</reference>
<evidence type="ECO:0000313" key="2">
    <source>
        <dbReference type="EMBL" id="MBC5728989.1"/>
    </source>
</evidence>
<organism evidence="2 3">
    <name type="scientific">Ruminococcus intestinalis</name>
    <dbReference type="NCBI Taxonomy" id="2763066"/>
    <lineage>
        <taxon>Bacteria</taxon>
        <taxon>Bacillati</taxon>
        <taxon>Bacillota</taxon>
        <taxon>Clostridia</taxon>
        <taxon>Eubacteriales</taxon>
        <taxon>Oscillospiraceae</taxon>
        <taxon>Ruminococcus</taxon>
    </lineage>
</organism>
<feature type="transmembrane region" description="Helical" evidence="1">
    <location>
        <begin position="123"/>
        <end position="145"/>
    </location>
</feature>
<feature type="transmembrane region" description="Helical" evidence="1">
    <location>
        <begin position="12"/>
        <end position="34"/>
    </location>
</feature>
<keyword evidence="1" id="KW-1133">Transmembrane helix</keyword>
<keyword evidence="1" id="KW-0812">Transmembrane</keyword>
<dbReference type="RefSeq" id="WP_186936164.1">
    <property type="nucleotide sequence ID" value="NZ_JACOPS010000005.1"/>
</dbReference>
<sequence>MKGNYKLKWHKFTIYFALFTLTAITLFAAVPFFIGKTHAVINGSQIIFNNAQIYAQHPMMQTYDILFGIFFVMYAILIVITRQKLAGFKKDALQLLYTCLGVSVLIPAAYAVTNIVVIGFLRIYFYLIVVSMIAAVILFLIYAVYYGKRKSLFTN</sequence>
<proteinExistence type="predicted"/>
<accession>A0ABR7HN77</accession>
<keyword evidence="3" id="KW-1185">Reference proteome</keyword>
<gene>
    <name evidence="2" type="ORF">H8R91_10755</name>
</gene>
<dbReference type="Proteomes" id="UP000636755">
    <property type="component" value="Unassembled WGS sequence"/>
</dbReference>
<evidence type="ECO:0000313" key="3">
    <source>
        <dbReference type="Proteomes" id="UP000636755"/>
    </source>
</evidence>
<feature type="transmembrane region" description="Helical" evidence="1">
    <location>
        <begin position="95"/>
        <end position="117"/>
    </location>
</feature>
<feature type="transmembrane region" description="Helical" evidence="1">
    <location>
        <begin position="65"/>
        <end position="83"/>
    </location>
</feature>
<dbReference type="EMBL" id="JACOPS010000005">
    <property type="protein sequence ID" value="MBC5728989.1"/>
    <property type="molecule type" value="Genomic_DNA"/>
</dbReference>
<evidence type="ECO:0000256" key="1">
    <source>
        <dbReference type="SAM" id="Phobius"/>
    </source>
</evidence>
<name>A0ABR7HN77_9FIRM</name>
<protein>
    <submittedName>
        <fullName evidence="2">Uncharacterized protein</fullName>
    </submittedName>
</protein>